<dbReference type="SMART" id="SM00499">
    <property type="entry name" value="AAI"/>
    <property type="match status" value="1"/>
</dbReference>
<accession>A0A8K0I0F9</accession>
<dbReference type="AlphaFoldDB" id="A0A8K0I0F9"/>
<dbReference type="PANTHER" id="PTHR33122:SF43">
    <property type="entry name" value="BIFUNCTIONAL INHIBITOR_PLANT LIPID TRANSFER PROTEIN_SEED STORAGE HELICAL DOMAIN-CONTAINING PROTEIN"/>
    <property type="match status" value="1"/>
</dbReference>
<dbReference type="InterPro" id="IPR044741">
    <property type="entry name" value="NsLTP-like"/>
</dbReference>
<comment type="caution">
    <text evidence="2">The sequence shown here is derived from an EMBL/GenBank/DDBJ whole genome shotgun (WGS) entry which is preliminary data.</text>
</comment>
<dbReference type="GO" id="GO:0009627">
    <property type="term" value="P:systemic acquired resistance"/>
    <property type="evidence" value="ECO:0007669"/>
    <property type="project" value="InterPro"/>
</dbReference>
<feature type="domain" description="Bifunctional inhibitor/plant lipid transfer protein/seed storage helical" evidence="1">
    <location>
        <begin position="46"/>
        <end position="118"/>
    </location>
</feature>
<feature type="non-terminal residue" evidence="2">
    <location>
        <position position="1"/>
    </location>
</feature>
<evidence type="ECO:0000313" key="3">
    <source>
        <dbReference type="Proteomes" id="UP000797356"/>
    </source>
</evidence>
<dbReference type="SUPFAM" id="SSF47699">
    <property type="entry name" value="Bifunctional inhibitor/lipid-transfer protein/seed storage 2S albumin"/>
    <property type="match status" value="1"/>
</dbReference>
<dbReference type="InterPro" id="IPR039265">
    <property type="entry name" value="DIR1-like"/>
</dbReference>
<dbReference type="EMBL" id="CM017873">
    <property type="protein sequence ID" value="KAG1331554.1"/>
    <property type="molecule type" value="Genomic_DNA"/>
</dbReference>
<reference evidence="2" key="2">
    <citation type="submission" date="2019-07" db="EMBL/GenBank/DDBJ databases">
        <authorList>
            <person name="Yang Y."/>
            <person name="Bocs S."/>
            <person name="Baudouin L."/>
        </authorList>
    </citation>
    <scope>NUCLEOTIDE SEQUENCE</scope>
    <source>
        <tissue evidence="2">Spear leaf of Hainan Tall coconut</tissue>
    </source>
</reference>
<dbReference type="GO" id="GO:0005504">
    <property type="term" value="F:fatty acid binding"/>
    <property type="evidence" value="ECO:0007669"/>
    <property type="project" value="InterPro"/>
</dbReference>
<dbReference type="CDD" id="cd04660">
    <property type="entry name" value="nsLTP_like"/>
    <property type="match status" value="1"/>
</dbReference>
<dbReference type="Pfam" id="PF14368">
    <property type="entry name" value="LTP_2"/>
    <property type="match status" value="1"/>
</dbReference>
<gene>
    <name evidence="2" type="ORF">COCNU_02G015220</name>
</gene>
<dbReference type="Gene3D" id="1.10.110.10">
    <property type="entry name" value="Plant lipid-transfer and hydrophobic proteins"/>
    <property type="match status" value="1"/>
</dbReference>
<protein>
    <submittedName>
        <fullName evidence="2">Putative lipid-transfer protein DIR1</fullName>
    </submittedName>
</protein>
<reference evidence="2" key="1">
    <citation type="journal article" date="2017" name="Gigascience">
        <title>The genome draft of coconut (Cocos nucifera).</title>
        <authorList>
            <person name="Xiao Y."/>
            <person name="Xu P."/>
            <person name="Fan H."/>
            <person name="Baudouin L."/>
            <person name="Xia W."/>
            <person name="Bocs S."/>
            <person name="Xu J."/>
            <person name="Li Q."/>
            <person name="Guo A."/>
            <person name="Zhou L."/>
            <person name="Li J."/>
            <person name="Wu Y."/>
            <person name="Ma Z."/>
            <person name="Armero A."/>
            <person name="Issali A.E."/>
            <person name="Liu N."/>
            <person name="Peng M."/>
            <person name="Yang Y."/>
        </authorList>
    </citation>
    <scope>NUCLEOTIDE SEQUENCE</scope>
    <source>
        <tissue evidence="2">Spear leaf of Hainan Tall coconut</tissue>
    </source>
</reference>
<sequence>QSYKSPSSDKLVQTMEKNLGILLVALVAVLVLPSTERLAAASDSHCRMTEEGLLACLPCITGSGPMNPSVKCCTALSKANLPCLCHYKNSPVLSQLGIKPQLAMQLPAKCKLRLPRQCK</sequence>
<organism evidence="2 3">
    <name type="scientific">Cocos nucifera</name>
    <name type="common">Coconut palm</name>
    <dbReference type="NCBI Taxonomy" id="13894"/>
    <lineage>
        <taxon>Eukaryota</taxon>
        <taxon>Viridiplantae</taxon>
        <taxon>Streptophyta</taxon>
        <taxon>Embryophyta</taxon>
        <taxon>Tracheophyta</taxon>
        <taxon>Spermatophyta</taxon>
        <taxon>Magnoliopsida</taxon>
        <taxon>Liliopsida</taxon>
        <taxon>Arecaceae</taxon>
        <taxon>Arecoideae</taxon>
        <taxon>Cocoseae</taxon>
        <taxon>Attaleinae</taxon>
        <taxon>Cocos</taxon>
    </lineage>
</organism>
<dbReference type="Proteomes" id="UP000797356">
    <property type="component" value="Chromosome 2"/>
</dbReference>
<keyword evidence="3" id="KW-1185">Reference proteome</keyword>
<evidence type="ECO:0000313" key="2">
    <source>
        <dbReference type="EMBL" id="KAG1331554.1"/>
    </source>
</evidence>
<name>A0A8K0I0F9_COCNU</name>
<dbReference type="PANTHER" id="PTHR33122">
    <property type="entry name" value="LIPID BINDING PROTEIN-RELATED"/>
    <property type="match status" value="1"/>
</dbReference>
<dbReference type="InterPro" id="IPR036312">
    <property type="entry name" value="Bifun_inhib/LTP/seed_sf"/>
</dbReference>
<proteinExistence type="predicted"/>
<evidence type="ECO:0000259" key="1">
    <source>
        <dbReference type="SMART" id="SM00499"/>
    </source>
</evidence>
<dbReference type="InterPro" id="IPR016140">
    <property type="entry name" value="Bifunc_inhib/LTP/seed_store"/>
</dbReference>
<dbReference type="OrthoDB" id="643149at2759"/>